<evidence type="ECO:0000256" key="3">
    <source>
        <dbReference type="SAM" id="MobiDB-lite"/>
    </source>
</evidence>
<dbReference type="PANTHER" id="PTHR47957">
    <property type="entry name" value="ATP-DEPENDENT HELICASE HRQ1"/>
    <property type="match status" value="1"/>
</dbReference>
<reference evidence="8" key="1">
    <citation type="submission" date="2025-08" db="UniProtKB">
        <authorList>
            <consortium name="RefSeq"/>
        </authorList>
    </citation>
    <scope>IDENTIFICATION</scope>
    <source>
        <tissue evidence="8">Seedling</tissue>
    </source>
</reference>
<dbReference type="CDD" id="cd17039">
    <property type="entry name" value="Ubl_ubiquitin_like"/>
    <property type="match status" value="1"/>
</dbReference>
<dbReference type="PROSITE" id="PS51194">
    <property type="entry name" value="HELICASE_CTER"/>
    <property type="match status" value="1"/>
</dbReference>
<dbReference type="Proteomes" id="UP001652623">
    <property type="component" value="Chromosome 6"/>
</dbReference>
<evidence type="ECO:0000256" key="2">
    <source>
        <dbReference type="ARBA" id="ARBA00022840"/>
    </source>
</evidence>
<gene>
    <name evidence="8" type="primary">LOC107433954</name>
</gene>
<dbReference type="InterPro" id="IPR055227">
    <property type="entry name" value="HRQ1_WHD"/>
</dbReference>
<dbReference type="InterPro" id="IPR027417">
    <property type="entry name" value="P-loop_NTPase"/>
</dbReference>
<evidence type="ECO:0000259" key="4">
    <source>
        <dbReference type="PROSITE" id="PS50053"/>
    </source>
</evidence>
<dbReference type="PROSITE" id="PS50053">
    <property type="entry name" value="UBIQUITIN_2"/>
    <property type="match status" value="1"/>
</dbReference>
<dbReference type="Pfam" id="PF22982">
    <property type="entry name" value="WHD_HRQ1"/>
    <property type="match status" value="1"/>
</dbReference>
<dbReference type="RefSeq" id="XP_060674217.1">
    <property type="nucleotide sequence ID" value="XM_060818234.1"/>
</dbReference>
<dbReference type="InterPro" id="IPR029071">
    <property type="entry name" value="Ubiquitin-like_domsf"/>
</dbReference>
<dbReference type="SUPFAM" id="SSF54236">
    <property type="entry name" value="Ubiquitin-like"/>
    <property type="match status" value="1"/>
</dbReference>
<dbReference type="CDD" id="cd18797">
    <property type="entry name" value="SF2_C_Hrq"/>
    <property type="match status" value="1"/>
</dbReference>
<dbReference type="SMART" id="SM00490">
    <property type="entry name" value="HELICc"/>
    <property type="match status" value="1"/>
</dbReference>
<protein>
    <submittedName>
        <fullName evidence="8">Uncharacterized protein LOC107433954 isoform X1</fullName>
    </submittedName>
</protein>
<feature type="region of interest" description="Disordered" evidence="3">
    <location>
        <begin position="393"/>
        <end position="417"/>
    </location>
</feature>
<evidence type="ECO:0000259" key="6">
    <source>
        <dbReference type="PROSITE" id="PS51194"/>
    </source>
</evidence>
<name>A0ABM4ABW8_ZIZJJ</name>
<dbReference type="Pfam" id="PF09369">
    <property type="entry name" value="MZB"/>
    <property type="match status" value="1"/>
</dbReference>
<dbReference type="GeneID" id="107433954"/>
<evidence type="ECO:0000313" key="7">
    <source>
        <dbReference type="Proteomes" id="UP001652623"/>
    </source>
</evidence>
<dbReference type="InterPro" id="IPR011545">
    <property type="entry name" value="DEAD/DEAH_box_helicase_dom"/>
</dbReference>
<dbReference type="PANTHER" id="PTHR47957:SF3">
    <property type="entry name" value="ATP-DEPENDENT HELICASE HRQ1"/>
    <property type="match status" value="1"/>
</dbReference>
<dbReference type="PROSITE" id="PS51192">
    <property type="entry name" value="HELICASE_ATP_BIND_1"/>
    <property type="match status" value="1"/>
</dbReference>
<keyword evidence="7" id="KW-1185">Reference proteome</keyword>
<dbReference type="CDD" id="cd17923">
    <property type="entry name" value="DEXHc_Hrq1-like"/>
    <property type="match status" value="1"/>
</dbReference>
<feature type="domain" description="Helicase C-terminal" evidence="6">
    <location>
        <begin position="718"/>
        <end position="900"/>
    </location>
</feature>
<dbReference type="SMART" id="SM00487">
    <property type="entry name" value="DEXDc"/>
    <property type="match status" value="1"/>
</dbReference>
<organism evidence="7 8">
    <name type="scientific">Ziziphus jujuba</name>
    <name type="common">Chinese jujube</name>
    <name type="synonym">Ziziphus sativa</name>
    <dbReference type="NCBI Taxonomy" id="326968"/>
    <lineage>
        <taxon>Eukaryota</taxon>
        <taxon>Viridiplantae</taxon>
        <taxon>Streptophyta</taxon>
        <taxon>Embryophyta</taxon>
        <taxon>Tracheophyta</taxon>
        <taxon>Spermatophyta</taxon>
        <taxon>Magnoliopsida</taxon>
        <taxon>eudicotyledons</taxon>
        <taxon>Gunneridae</taxon>
        <taxon>Pentapetalae</taxon>
        <taxon>rosids</taxon>
        <taxon>fabids</taxon>
        <taxon>Rosales</taxon>
        <taxon>Rhamnaceae</taxon>
        <taxon>Paliureae</taxon>
        <taxon>Ziziphus</taxon>
    </lineage>
</organism>
<evidence type="ECO:0000256" key="1">
    <source>
        <dbReference type="ARBA" id="ARBA00022741"/>
    </source>
</evidence>
<keyword evidence="2" id="KW-0067">ATP-binding</keyword>
<evidence type="ECO:0000259" key="5">
    <source>
        <dbReference type="PROSITE" id="PS51192"/>
    </source>
</evidence>
<dbReference type="Gene3D" id="3.40.50.300">
    <property type="entry name" value="P-loop containing nucleotide triphosphate hydrolases"/>
    <property type="match status" value="2"/>
</dbReference>
<dbReference type="InterPro" id="IPR000626">
    <property type="entry name" value="Ubiquitin-like_dom"/>
</dbReference>
<keyword evidence="1" id="KW-0547">Nucleotide-binding</keyword>
<dbReference type="Pfam" id="PF00271">
    <property type="entry name" value="Helicase_C"/>
    <property type="match status" value="1"/>
</dbReference>
<sequence length="1247" mass="139400">MATSDIEIQVRTISGDSTTLWVSVNSSVEDLKLLLKQTFPPAHRSPNFHLFYKGVKLKLQRKVGTLDMGNSEFLVLVPFAKRDSNQTQNSSQPKASMKVPNQPSISKFAESAWSDMMHDLSYLSDDPVAKAPEFEIAGNLRNRRDASAGLANSWSSEAKRKRGSIECDDLLYDILWAPKSMDVLDEYKCEKFIEFLNLVNCLSDLHSGNCMLSIRSCSQAFGIGLPTNDGSTCLCPTWLKILLKAFAFLNVFSAFLQLQQARTTLNLLEEALDQLGKFGVKLCIRDLEHLSIISPKVVSFANNAILERSHVDALVIIKRPTEYQEQVKYKHKSVSRQMNVAEIVCALKRRENSFKSDLWKAVEQLMFITGNEKATFSLEGLLLSLKDRVTAASSNNRRKAKGSNGTSSSYSGPKRCNATNELRPVEMVDHLRKGVGSKIVHVEDIDARKANYTEIPKEISQNMISALKDFGVSKLYSHQAESIQASLAGKNVVVATMTSSGKSLCYNLPVLELLSQNLLACALYLFPTKALAQDQLRALLVLKKELDGSLNIGVYDGDTPKEERKWLRDNVRLLITNPDMLHMSILPHHKQFERILSNLRFVVVDEAHAYKGAFGCHTALILRRLRRLCSHVYGSDPSFVFSTATSANPLEHCKELANLPKAELIENDGSPSARKLFILWNPVLHQETVSNETNSTMCTTKSAEGIAKVKKSSSPILDVSRLFAEMVQHGLRCIAFCRSRKLCELVLCYTREILEETAPHLIDSICAYRAGYIAEYLCVEQRRGEGKFNLIQFITKDRDDRRSIERDFFSGKLCGIAATNALELGIDVGHIDVTLHLGFPGSIASLWQQAGRAGRRETPSLAVYVAFDGPLDQHFMKFPRKLFGSPIECCHIDAQNKQVIEQHLVCAAYEHPLSLLYDEKYFGFGLSTAIMSLKNSGYLSSDTSSDSPSKLWNYIGHAKLPSHSVSIRAIETEKYRVVDKQRNEILEEIEESKAFFQVYEGAVYIRQGKTYLVESLEFSSKIAFCVEADLKYYTRPRDCTDIHVISGHIAYPTRVGTAARADPCKVTTSWFGFHRVERGSNQIIETVDLTLPNFSYTSQAVWVPVPQSTKLAVTMNNLDFRAGLHAASHAVLNVVPLRIICDSLDLAPECPNPHDTRYYPERILLYDQHPGGMGVSMQVQPFFMELLAAALELLSFCCCSGNTGCPNCIQNFACHEYNEVLHKDAAIMIIKGVLDAEEQRSKGAMAD</sequence>
<accession>A0ABM4ABW8</accession>
<evidence type="ECO:0000313" key="8">
    <source>
        <dbReference type="RefSeq" id="XP_060674217.1"/>
    </source>
</evidence>
<dbReference type="InterPro" id="IPR014001">
    <property type="entry name" value="Helicase_ATP-bd"/>
</dbReference>
<dbReference type="Pfam" id="PF00270">
    <property type="entry name" value="DEAD"/>
    <property type="match status" value="1"/>
</dbReference>
<feature type="domain" description="Helicase ATP-binding" evidence="5">
    <location>
        <begin position="483"/>
        <end position="664"/>
    </location>
</feature>
<dbReference type="InterPro" id="IPR001650">
    <property type="entry name" value="Helicase_C-like"/>
</dbReference>
<dbReference type="SUPFAM" id="SSF52540">
    <property type="entry name" value="P-loop containing nucleoside triphosphate hydrolases"/>
    <property type="match status" value="1"/>
</dbReference>
<feature type="domain" description="Ubiquitin-like" evidence="4">
    <location>
        <begin position="6"/>
        <end position="77"/>
    </location>
</feature>
<proteinExistence type="predicted"/>
<dbReference type="InterPro" id="IPR018973">
    <property type="entry name" value="MZB"/>
</dbReference>